<dbReference type="SUPFAM" id="SSF47240">
    <property type="entry name" value="Ferritin-like"/>
    <property type="match status" value="1"/>
</dbReference>
<feature type="binding site" evidence="9">
    <location>
        <position position="157"/>
    </location>
    <ligand>
        <name>Fe cation</name>
        <dbReference type="ChEBI" id="CHEBI:24875"/>
        <label>2</label>
    </ligand>
</feature>
<keyword evidence="6 9" id="KW-0408">Iron</keyword>
<gene>
    <name evidence="9 11" type="primary">coq7</name>
    <name evidence="11" type="ORF">G7Y85_10635</name>
</gene>
<dbReference type="PANTHER" id="PTHR11237">
    <property type="entry name" value="COENZYME Q10 BIOSYNTHESIS PROTEIN 7"/>
    <property type="match status" value="1"/>
</dbReference>
<feature type="binding site" evidence="9">
    <location>
        <position position="189"/>
    </location>
    <ligand>
        <name>Fe cation</name>
        <dbReference type="ChEBI" id="CHEBI:24875"/>
        <label>1</label>
    </ligand>
</feature>
<evidence type="ECO:0000256" key="5">
    <source>
        <dbReference type="ARBA" id="ARBA00023002"/>
    </source>
</evidence>
<dbReference type="EMBL" id="JAAMOW010000005">
    <property type="protein sequence ID" value="NGY05226.1"/>
    <property type="molecule type" value="Genomic_DNA"/>
</dbReference>
<evidence type="ECO:0000256" key="3">
    <source>
        <dbReference type="ARBA" id="ARBA00022688"/>
    </source>
</evidence>
<dbReference type="GO" id="GO:0008682">
    <property type="term" value="F:3-demethoxyubiquinol 3-hydroxylase activity"/>
    <property type="evidence" value="ECO:0007669"/>
    <property type="project" value="UniProtKB-EC"/>
</dbReference>
<accession>A0A6M2BRJ7</accession>
<evidence type="ECO:0000256" key="10">
    <source>
        <dbReference type="SAM" id="MobiDB-lite"/>
    </source>
</evidence>
<evidence type="ECO:0000256" key="8">
    <source>
        <dbReference type="ARBA" id="ARBA00023136"/>
    </source>
</evidence>
<keyword evidence="7 9" id="KW-0503">Monooxygenase</keyword>
<comment type="caution">
    <text evidence="11">The sequence shown here is derived from an EMBL/GenBank/DDBJ whole genome shotgun (WGS) entry which is preliminary data.</text>
</comment>
<feature type="binding site" evidence="9">
    <location>
        <position position="192"/>
    </location>
    <ligand>
        <name>Fe cation</name>
        <dbReference type="ChEBI" id="CHEBI:24875"/>
        <label>2</label>
    </ligand>
</feature>
<protein>
    <recommendedName>
        <fullName evidence="9">3-demethoxyubiquinol 3-hydroxylase</fullName>
        <shortName evidence="9">DMQ hydroxylase</shortName>
        <ecNumber evidence="9">1.14.99.60</ecNumber>
    </recommendedName>
    <alternativeName>
        <fullName evidence="9">2-nonaprenyl-3-methyl-6-methoxy-1,4-benzoquinol hydroxylase</fullName>
    </alternativeName>
</protein>
<comment type="pathway">
    <text evidence="1 9">Cofactor biosynthesis; ubiquinone biosynthesis.</text>
</comment>
<dbReference type="UniPathway" id="UPA00232"/>
<dbReference type="EC" id="1.14.99.60" evidence="9"/>
<feature type="binding site" evidence="9">
    <location>
        <position position="108"/>
    </location>
    <ligand>
        <name>Fe cation</name>
        <dbReference type="ChEBI" id="CHEBI:24875"/>
        <label>1</label>
    </ligand>
</feature>
<evidence type="ECO:0000313" key="11">
    <source>
        <dbReference type="EMBL" id="NGY05226.1"/>
    </source>
</evidence>
<comment type="subcellular location">
    <subcellularLocation>
        <location evidence="9">Cell membrane</location>
        <topology evidence="9">Peripheral membrane protein</topology>
    </subcellularLocation>
</comment>
<dbReference type="InterPro" id="IPR011566">
    <property type="entry name" value="Ubq_synth_Coq7"/>
</dbReference>
<organism evidence="11 12">
    <name type="scientific">Solimonas terrae</name>
    <dbReference type="NCBI Taxonomy" id="1396819"/>
    <lineage>
        <taxon>Bacteria</taxon>
        <taxon>Pseudomonadati</taxon>
        <taxon>Pseudomonadota</taxon>
        <taxon>Gammaproteobacteria</taxon>
        <taxon>Nevskiales</taxon>
        <taxon>Nevskiaceae</taxon>
        <taxon>Solimonas</taxon>
    </lineage>
</organism>
<dbReference type="GO" id="GO:0046872">
    <property type="term" value="F:metal ion binding"/>
    <property type="evidence" value="ECO:0007669"/>
    <property type="project" value="UniProtKB-KW"/>
</dbReference>
<feature type="compositionally biased region" description="Pro residues" evidence="10">
    <location>
        <begin position="1"/>
        <end position="11"/>
    </location>
</feature>
<dbReference type="NCBIfam" id="NF033656">
    <property type="entry name" value="DMQ_monoox_COQ7"/>
    <property type="match status" value="1"/>
</dbReference>
<dbReference type="GO" id="GO:0006744">
    <property type="term" value="P:ubiquinone biosynthetic process"/>
    <property type="evidence" value="ECO:0007669"/>
    <property type="project" value="UniProtKB-UniRule"/>
</dbReference>
<dbReference type="InterPro" id="IPR012347">
    <property type="entry name" value="Ferritin-like"/>
</dbReference>
<feature type="binding site" evidence="9">
    <location>
        <position position="189"/>
    </location>
    <ligand>
        <name>Fe cation</name>
        <dbReference type="ChEBI" id="CHEBI:24875"/>
        <label>2</label>
    </ligand>
</feature>
<keyword evidence="2 9" id="KW-1003">Cell membrane</keyword>
<keyword evidence="3 9" id="KW-0831">Ubiquinone biosynthesis</keyword>
<dbReference type="Proteomes" id="UP000472676">
    <property type="component" value="Unassembled WGS sequence"/>
</dbReference>
<proteinExistence type="inferred from homology"/>
<keyword evidence="5 9" id="KW-0560">Oxidoreductase</keyword>
<name>A0A6M2BRJ7_9GAMM</name>
<feature type="binding site" evidence="9">
    <location>
        <position position="105"/>
    </location>
    <ligand>
        <name>Fe cation</name>
        <dbReference type="ChEBI" id="CHEBI:24875"/>
        <label>1</label>
    </ligand>
</feature>
<dbReference type="InterPro" id="IPR009078">
    <property type="entry name" value="Ferritin-like_SF"/>
</dbReference>
<dbReference type="GO" id="GO:0005886">
    <property type="term" value="C:plasma membrane"/>
    <property type="evidence" value="ECO:0007669"/>
    <property type="project" value="UniProtKB-SubCell"/>
</dbReference>
<keyword evidence="12" id="KW-1185">Reference proteome</keyword>
<comment type="catalytic activity">
    <reaction evidence="9">
        <text>a 5-methoxy-2-methyl-3-(all-trans-polyprenyl)benzene-1,4-diol + AH2 + O2 = a 3-demethylubiquinol + A + H2O</text>
        <dbReference type="Rhea" id="RHEA:50908"/>
        <dbReference type="Rhea" id="RHEA-COMP:10859"/>
        <dbReference type="Rhea" id="RHEA-COMP:10914"/>
        <dbReference type="ChEBI" id="CHEBI:13193"/>
        <dbReference type="ChEBI" id="CHEBI:15377"/>
        <dbReference type="ChEBI" id="CHEBI:15379"/>
        <dbReference type="ChEBI" id="CHEBI:17499"/>
        <dbReference type="ChEBI" id="CHEBI:84167"/>
        <dbReference type="ChEBI" id="CHEBI:84422"/>
        <dbReference type="EC" id="1.14.99.60"/>
    </reaction>
</comment>
<sequence>MKPSDPSPRAPRPAEREPGPADPLLSFIGRGLSLLAERRHGAGRANPAGSARDAKLPADERRHVAGLMRINHAGEISAQALYHGQALTARDPDTRRHLLEAAREERDHLRWCEERLRELDDAPSKLQPLWYAGSFAIGALAGLRGDAASLGFVQETERQVSEHLDEHLQQLPETDERSRAILETMRRDEQRHGDEARDAGAAPVPMPVRDLMRQVAKLMKFGAYRL</sequence>
<evidence type="ECO:0000256" key="9">
    <source>
        <dbReference type="HAMAP-Rule" id="MF_01658"/>
    </source>
</evidence>
<feature type="binding site" evidence="9">
    <location>
        <position position="105"/>
    </location>
    <ligand>
        <name>Fe cation</name>
        <dbReference type="ChEBI" id="CHEBI:24875"/>
        <label>2</label>
    </ligand>
</feature>
<evidence type="ECO:0000256" key="4">
    <source>
        <dbReference type="ARBA" id="ARBA00022723"/>
    </source>
</evidence>
<comment type="function">
    <text evidence="9">Catalyzes the hydroxylation of 2-nonaprenyl-3-methyl-6-methoxy-1,4-benzoquinol during ubiquinone biosynthesis.</text>
</comment>
<evidence type="ECO:0000256" key="7">
    <source>
        <dbReference type="ARBA" id="ARBA00023033"/>
    </source>
</evidence>
<evidence type="ECO:0000256" key="2">
    <source>
        <dbReference type="ARBA" id="ARBA00022475"/>
    </source>
</evidence>
<dbReference type="RefSeq" id="WP_166256213.1">
    <property type="nucleotide sequence ID" value="NZ_JAAMOW010000005.1"/>
</dbReference>
<feature type="region of interest" description="Disordered" evidence="10">
    <location>
        <begin position="1"/>
        <end position="23"/>
    </location>
</feature>
<comment type="similarity">
    <text evidence="9">Belongs to the COQ7 family.</text>
</comment>
<dbReference type="AlphaFoldDB" id="A0A6M2BRJ7"/>
<dbReference type="InterPro" id="IPR047809">
    <property type="entry name" value="COQ7_proteobact"/>
</dbReference>
<evidence type="ECO:0000256" key="6">
    <source>
        <dbReference type="ARBA" id="ARBA00023004"/>
    </source>
</evidence>
<dbReference type="PANTHER" id="PTHR11237:SF4">
    <property type="entry name" value="5-DEMETHOXYUBIQUINONE HYDROXYLASE, MITOCHONDRIAL"/>
    <property type="match status" value="1"/>
</dbReference>
<dbReference type="HAMAP" id="MF_01658">
    <property type="entry name" value="COQ7"/>
    <property type="match status" value="1"/>
</dbReference>
<dbReference type="Gene3D" id="1.20.1260.10">
    <property type="match status" value="1"/>
</dbReference>
<dbReference type="CDD" id="cd01042">
    <property type="entry name" value="DMQH"/>
    <property type="match status" value="1"/>
</dbReference>
<dbReference type="Pfam" id="PF03232">
    <property type="entry name" value="COQ7"/>
    <property type="match status" value="1"/>
</dbReference>
<comment type="cofactor">
    <cofactor evidence="9">
        <name>Fe cation</name>
        <dbReference type="ChEBI" id="CHEBI:24875"/>
    </cofactor>
    <text evidence="9">Binds 2 iron ions per subunit.</text>
</comment>
<feature type="binding site" evidence="9">
    <location>
        <position position="75"/>
    </location>
    <ligand>
        <name>Fe cation</name>
        <dbReference type="ChEBI" id="CHEBI:24875"/>
        <label>1</label>
    </ligand>
</feature>
<keyword evidence="4 9" id="KW-0479">Metal-binding</keyword>
<reference evidence="11 12" key="1">
    <citation type="journal article" date="2014" name="Int. J. Syst. Evol. Microbiol.">
        <title>Solimonas terrae sp. nov., isolated from soil.</title>
        <authorList>
            <person name="Kim S.J."/>
            <person name="Moon J.Y."/>
            <person name="Weon H.Y."/>
            <person name="Ahn J.H."/>
            <person name="Chen W.M."/>
            <person name="Kwon S.W."/>
        </authorList>
    </citation>
    <scope>NUCLEOTIDE SEQUENCE [LARGE SCALE GENOMIC DNA]</scope>
    <source>
        <strain evidence="11 12">KIS83-12</strain>
    </source>
</reference>
<keyword evidence="8 9" id="KW-0472">Membrane</keyword>
<evidence type="ECO:0000256" key="1">
    <source>
        <dbReference type="ARBA" id="ARBA00004749"/>
    </source>
</evidence>
<evidence type="ECO:0000313" key="12">
    <source>
        <dbReference type="Proteomes" id="UP000472676"/>
    </source>
</evidence>